<feature type="compositionally biased region" description="Low complexity" evidence="1">
    <location>
        <begin position="360"/>
        <end position="371"/>
    </location>
</feature>
<dbReference type="Proteomes" id="UP000325218">
    <property type="component" value="Unassembled WGS sequence"/>
</dbReference>
<dbReference type="InterPro" id="IPR001119">
    <property type="entry name" value="SLH_dom"/>
</dbReference>
<gene>
    <name evidence="3" type="ORF">FRY98_18730</name>
</gene>
<feature type="domain" description="SLH" evidence="2">
    <location>
        <begin position="581"/>
        <end position="640"/>
    </location>
</feature>
<dbReference type="PROSITE" id="PS51272">
    <property type="entry name" value="SLH"/>
    <property type="match status" value="3"/>
</dbReference>
<comment type="caution">
    <text evidence="3">The sequence shown here is derived from an EMBL/GenBank/DDBJ whole genome shotgun (WGS) entry which is preliminary data.</text>
</comment>
<proteinExistence type="predicted"/>
<name>A0A5D0CMH7_9BACL</name>
<accession>A0A5D0CMH7</accession>
<keyword evidence="4" id="KW-1185">Reference proteome</keyword>
<dbReference type="PANTHER" id="PTHR36842:SF1">
    <property type="entry name" value="PROTEIN TOLB"/>
    <property type="match status" value="1"/>
</dbReference>
<dbReference type="PANTHER" id="PTHR36842">
    <property type="entry name" value="PROTEIN TOLB HOMOLOG"/>
    <property type="match status" value="1"/>
</dbReference>
<dbReference type="AlphaFoldDB" id="A0A5D0CMH7"/>
<dbReference type="Pfam" id="PF00395">
    <property type="entry name" value="SLH"/>
    <property type="match status" value="3"/>
</dbReference>
<dbReference type="EMBL" id="VSDO01000004">
    <property type="protein sequence ID" value="TYA11219.1"/>
    <property type="molecule type" value="Genomic_DNA"/>
</dbReference>
<dbReference type="InterPro" id="IPR011042">
    <property type="entry name" value="6-blade_b-propeller_TolB-like"/>
</dbReference>
<protein>
    <recommendedName>
        <fullName evidence="2">SLH domain-containing protein</fullName>
    </recommendedName>
</protein>
<feature type="domain" description="SLH" evidence="2">
    <location>
        <begin position="517"/>
        <end position="580"/>
    </location>
</feature>
<dbReference type="OrthoDB" id="2658151at2"/>
<dbReference type="Gene3D" id="2.120.10.30">
    <property type="entry name" value="TolB, C-terminal domain"/>
    <property type="match status" value="1"/>
</dbReference>
<organism evidence="3 4">
    <name type="scientific">Paenibacillus faecis</name>
    <dbReference type="NCBI Taxonomy" id="862114"/>
    <lineage>
        <taxon>Bacteria</taxon>
        <taxon>Bacillati</taxon>
        <taxon>Bacillota</taxon>
        <taxon>Bacilli</taxon>
        <taxon>Bacillales</taxon>
        <taxon>Paenibacillaceae</taxon>
        <taxon>Paenibacillus</taxon>
    </lineage>
</organism>
<sequence length="702" mass="74941">MSYIDGRYCESMGEHATKRGPRRWRRTGLLWAAICLAGSFGGSTAAPAKAAGEGTVPVGAMSQSDSSVSGGTVVWLNTAADGERQIYARDQTTGEIKALTTRNTAKDVPYINGTTIVWADKGEQDPSSANWDIYSYDLTTGVERKLNNKAGEYAHPSVSGNGVVWADNQKYGRMIYHDTANGAEASLGEGRYPVLTQGRVVYQNARDGGLSMIELSSGVKRPLVSLGGGHYVDWFVTNGEYVLFKQKNGQLESKYGMVSLQNRLSDPQDLTEMSAKAEEYAFMSMGDTQAVFMMNEGGQAVLKGVDLASAKVYSLGEAGSGKKYIGFSGDRLFYTVTDGSLGSLDLSKNSTGPVTGGGSSSSSGSTGSHSGAQNDGNKAALASAKFVVGAEGGTLSLTDGRVKLEVASGTFAKETEVTVSEVDKAGYPLKDEKGRTLEAAEAVWNIQAAAEFGKKAQLALAYDNEAYWTDHREKLGIYRYDDSLGYWTYVGGSTGEHNGRYVRTPIGSSGTYAVLLRKVSFNDVNAGHWAVKEVEVLAARGIVDGTGTDTYAPKDILTRAQFSKMLAGALGIPPIIPAQPTFRDVASGKWSYGWVEAAAAAGIVEGDQGMFRPEDALSREQMMAMLVRAAKDRLGESQAQGQGLDRFKDRESISAWALPLVEQAVSLRLVEGSGDAINARATTTRAEAAVVIYRLLERIGQL</sequence>
<evidence type="ECO:0000313" key="3">
    <source>
        <dbReference type="EMBL" id="TYA11219.1"/>
    </source>
</evidence>
<evidence type="ECO:0000313" key="4">
    <source>
        <dbReference type="Proteomes" id="UP000325218"/>
    </source>
</evidence>
<reference evidence="3 4" key="1">
    <citation type="submission" date="2019-08" db="EMBL/GenBank/DDBJ databases">
        <title>Genome sequencing of Paenibacillus faecis DSM 23593(T).</title>
        <authorList>
            <person name="Kook J.-K."/>
            <person name="Park S.-N."/>
            <person name="Lim Y.K."/>
        </authorList>
    </citation>
    <scope>NUCLEOTIDE SEQUENCE [LARGE SCALE GENOMIC DNA]</scope>
    <source>
        <strain evidence="3 4">DSM 23593</strain>
    </source>
</reference>
<feature type="domain" description="SLH" evidence="2">
    <location>
        <begin position="644"/>
        <end position="702"/>
    </location>
</feature>
<evidence type="ECO:0000259" key="2">
    <source>
        <dbReference type="PROSITE" id="PS51272"/>
    </source>
</evidence>
<dbReference type="SUPFAM" id="SSF69304">
    <property type="entry name" value="Tricorn protease N-terminal domain"/>
    <property type="match status" value="1"/>
</dbReference>
<feature type="region of interest" description="Disordered" evidence="1">
    <location>
        <begin position="347"/>
        <end position="375"/>
    </location>
</feature>
<evidence type="ECO:0000256" key="1">
    <source>
        <dbReference type="SAM" id="MobiDB-lite"/>
    </source>
</evidence>